<dbReference type="EMBL" id="VDMD01000060">
    <property type="protein sequence ID" value="TRM56742.1"/>
    <property type="molecule type" value="Genomic_DNA"/>
</dbReference>
<comment type="caution">
    <text evidence="1">The sequence shown here is derived from an EMBL/GenBank/DDBJ whole genome shotgun (WGS) entry which is preliminary data.</text>
</comment>
<gene>
    <name evidence="1" type="ORF">BD626DRAFT_413183</name>
</gene>
<sequence length="231" mass="27004">MLPQTDPHQTIYISRGTRFHENTTSFLSRNGGDPALANFLRKLKEHLLPRMRGVPDDGHQYTAQELRSIVFENNRIYKHKVVQHNYTTYDLRRKSNSRNPRFSADIMVLSNDSGGYPYWFGRIIGVFHARVLDFDSPTPNQARNVHFVYVRWYELDRKSRFGLRAKRFPRLHFFPANSPLAFSFINPKDILRAAHIIPAYAYGRTNESLPGKTVARPEAEDDDYKYFYAAM</sequence>
<dbReference type="Proteomes" id="UP000320762">
    <property type="component" value="Unassembled WGS sequence"/>
</dbReference>
<evidence type="ECO:0000313" key="2">
    <source>
        <dbReference type="Proteomes" id="UP000320762"/>
    </source>
</evidence>
<dbReference type="OrthoDB" id="3183767at2759"/>
<accession>A0A550BW06</accession>
<name>A0A550BW06_9AGAR</name>
<protein>
    <submittedName>
        <fullName evidence="1">Uncharacterized protein</fullName>
    </submittedName>
</protein>
<evidence type="ECO:0000313" key="1">
    <source>
        <dbReference type="EMBL" id="TRM56742.1"/>
    </source>
</evidence>
<organism evidence="1 2">
    <name type="scientific">Schizophyllum amplum</name>
    <dbReference type="NCBI Taxonomy" id="97359"/>
    <lineage>
        <taxon>Eukaryota</taxon>
        <taxon>Fungi</taxon>
        <taxon>Dikarya</taxon>
        <taxon>Basidiomycota</taxon>
        <taxon>Agaricomycotina</taxon>
        <taxon>Agaricomycetes</taxon>
        <taxon>Agaricomycetidae</taxon>
        <taxon>Agaricales</taxon>
        <taxon>Schizophyllaceae</taxon>
        <taxon>Schizophyllum</taxon>
    </lineage>
</organism>
<dbReference type="AlphaFoldDB" id="A0A550BW06"/>
<dbReference type="STRING" id="97359.A0A550BW06"/>
<proteinExistence type="predicted"/>
<keyword evidence="2" id="KW-1185">Reference proteome</keyword>
<reference evidence="1 2" key="1">
    <citation type="journal article" date="2019" name="New Phytol.">
        <title>Comparative genomics reveals unique wood-decay strategies and fruiting body development in the Schizophyllaceae.</title>
        <authorList>
            <person name="Almasi E."/>
            <person name="Sahu N."/>
            <person name="Krizsan K."/>
            <person name="Balint B."/>
            <person name="Kovacs G.M."/>
            <person name="Kiss B."/>
            <person name="Cseklye J."/>
            <person name="Drula E."/>
            <person name="Henrissat B."/>
            <person name="Nagy I."/>
            <person name="Chovatia M."/>
            <person name="Adam C."/>
            <person name="LaButti K."/>
            <person name="Lipzen A."/>
            <person name="Riley R."/>
            <person name="Grigoriev I.V."/>
            <person name="Nagy L.G."/>
        </authorList>
    </citation>
    <scope>NUCLEOTIDE SEQUENCE [LARGE SCALE GENOMIC DNA]</scope>
    <source>
        <strain evidence="1 2">NL-1724</strain>
    </source>
</reference>